<evidence type="ECO:0000256" key="4">
    <source>
        <dbReference type="ARBA" id="ARBA00079400"/>
    </source>
</evidence>
<evidence type="ECO:0000256" key="5">
    <source>
        <dbReference type="RuleBase" id="RU003513"/>
    </source>
</evidence>
<dbReference type="GO" id="GO:0008761">
    <property type="term" value="F:UDP-N-acetylglucosamine 2-epimerase activity"/>
    <property type="evidence" value="ECO:0007669"/>
    <property type="project" value="UniProtKB-EC"/>
</dbReference>
<dbReference type="CDD" id="cd03786">
    <property type="entry name" value="GTB_UDP-GlcNAc_2-Epimerase"/>
    <property type="match status" value="1"/>
</dbReference>
<dbReference type="OrthoDB" id="9803238at2"/>
<keyword evidence="8" id="KW-1185">Reference proteome</keyword>
<feature type="domain" description="UDP-N-acetylglucosamine 2-epimerase" evidence="6">
    <location>
        <begin position="24"/>
        <end position="367"/>
    </location>
</feature>
<dbReference type="NCBIfam" id="TIGR00236">
    <property type="entry name" value="wecB"/>
    <property type="match status" value="1"/>
</dbReference>
<evidence type="ECO:0000313" key="8">
    <source>
        <dbReference type="Proteomes" id="UP000465601"/>
    </source>
</evidence>
<dbReference type="Pfam" id="PF02350">
    <property type="entry name" value="Epimerase_2"/>
    <property type="match status" value="1"/>
</dbReference>
<evidence type="ECO:0000259" key="6">
    <source>
        <dbReference type="Pfam" id="PF02350"/>
    </source>
</evidence>
<evidence type="ECO:0000256" key="2">
    <source>
        <dbReference type="ARBA" id="ARBA00038209"/>
    </source>
</evidence>
<organism evidence="7 8">
    <name type="scientific">Alkaliphilus serpentinus</name>
    <dbReference type="NCBI Taxonomy" id="1482731"/>
    <lineage>
        <taxon>Bacteria</taxon>
        <taxon>Bacillati</taxon>
        <taxon>Bacillota</taxon>
        <taxon>Clostridia</taxon>
        <taxon>Peptostreptococcales</taxon>
        <taxon>Natronincolaceae</taxon>
        <taxon>Alkaliphilus</taxon>
    </lineage>
</organism>
<evidence type="ECO:0000256" key="3">
    <source>
        <dbReference type="ARBA" id="ARBA00038858"/>
    </source>
</evidence>
<evidence type="ECO:0000256" key="1">
    <source>
        <dbReference type="ARBA" id="ARBA00023235"/>
    </source>
</evidence>
<name>A0A833M9V7_9FIRM</name>
<keyword evidence="1 5" id="KW-0413">Isomerase</keyword>
<comment type="caution">
    <text evidence="7">The sequence shown here is derived from an EMBL/GenBank/DDBJ whole genome shotgun (WGS) entry which is preliminary data.</text>
</comment>
<comment type="similarity">
    <text evidence="2 5">Belongs to the UDP-N-acetylglucosamine 2-epimerase family.</text>
</comment>
<dbReference type="FunFam" id="3.40.50.2000:FF:000043">
    <property type="entry name" value="UDP-N-acetylglucosamine 2-epimerase"/>
    <property type="match status" value="1"/>
</dbReference>
<accession>A0A833M9V7</accession>
<dbReference type="Gene3D" id="3.40.50.2000">
    <property type="entry name" value="Glycogen Phosphorylase B"/>
    <property type="match status" value="2"/>
</dbReference>
<evidence type="ECO:0000313" key="7">
    <source>
        <dbReference type="EMBL" id="KAB3530890.1"/>
    </source>
</evidence>
<dbReference type="EMBL" id="WBZB01000015">
    <property type="protein sequence ID" value="KAB3530890.1"/>
    <property type="molecule type" value="Genomic_DNA"/>
</dbReference>
<proteinExistence type="inferred from homology"/>
<protein>
    <recommendedName>
        <fullName evidence="3">UDP-N-acetylglucosamine 2-epimerase (non-hydrolyzing)</fullName>
        <ecNumber evidence="3">5.1.3.14</ecNumber>
    </recommendedName>
    <alternativeName>
        <fullName evidence="4">UDP-GlcNAc-2-epimerase</fullName>
    </alternativeName>
</protein>
<dbReference type="InterPro" id="IPR029767">
    <property type="entry name" value="WecB-like"/>
</dbReference>
<dbReference type="AlphaFoldDB" id="A0A833M9V7"/>
<gene>
    <name evidence="7" type="ORF">F8153_06055</name>
</gene>
<dbReference type="InterPro" id="IPR003331">
    <property type="entry name" value="UDP_GlcNAc_Epimerase_2_dom"/>
</dbReference>
<dbReference type="EC" id="5.1.3.14" evidence="3"/>
<dbReference type="SUPFAM" id="SSF53756">
    <property type="entry name" value="UDP-Glycosyltransferase/glycogen phosphorylase"/>
    <property type="match status" value="1"/>
</dbReference>
<dbReference type="Proteomes" id="UP000465601">
    <property type="component" value="Unassembled WGS sequence"/>
</dbReference>
<sequence length="374" mass="41898">MKKLKVLTVFGTRPEAIKMAPLVKALEKNDQIQSIVCVTAQHREMLDMVLRIFEIKPDYDLNIMKNRQSLSDITVGVLKGIEEVLNKEEPDIILVHGDTSTTFTAALAAFYQKIKVGHVEAGLRTGNMYSPYPEEINRKLTATLANLHFAPTEENYKNLINEGIDGKNIFITGNTVIDALLQVVKPNYFFKVDELNKIDFVNKKVIAMTCHRRENQGKPMEDIFEAIKEVVAADESVEVIYPVHLSPAVREIAFRVLGDVKGVHLIEPLEYEDFANLMNKAYMIITDSGGLQEEAPSLGKPILVVRTETERPEAVAAGTVRVVGVNKENIVKETRKLLQDNHEYNQMANAINPYGDGRSSERIVKALLDNIGIL</sequence>
<dbReference type="PANTHER" id="PTHR43174:SF2">
    <property type="entry name" value="UDP-N-ACETYLGLUCOSAMINE 2-EPIMERASE"/>
    <property type="match status" value="1"/>
</dbReference>
<dbReference type="PANTHER" id="PTHR43174">
    <property type="entry name" value="UDP-N-ACETYLGLUCOSAMINE 2-EPIMERASE"/>
    <property type="match status" value="1"/>
</dbReference>
<reference evidence="7 8" key="1">
    <citation type="submission" date="2019-10" db="EMBL/GenBank/DDBJ databases">
        <title>Alkaliphilus serpentinus sp. nov. and Alkaliphilus pronyensis sp. nov., two novel anaerobic alkaliphilic species isolated from the serpentinized-hosted hydrothermal field of the Prony Bay (New Caledonia).</title>
        <authorList>
            <person name="Postec A."/>
        </authorList>
    </citation>
    <scope>NUCLEOTIDE SEQUENCE [LARGE SCALE GENOMIC DNA]</scope>
    <source>
        <strain evidence="7 8">LacT</strain>
    </source>
</reference>
<dbReference type="RefSeq" id="WP_151865478.1">
    <property type="nucleotide sequence ID" value="NZ_WBZB01000015.1"/>
</dbReference>